<evidence type="ECO:0000313" key="3">
    <source>
        <dbReference type="Proteomes" id="UP000799777"/>
    </source>
</evidence>
<organism evidence="2 3">
    <name type="scientific">Setomelanomma holmii</name>
    <dbReference type="NCBI Taxonomy" id="210430"/>
    <lineage>
        <taxon>Eukaryota</taxon>
        <taxon>Fungi</taxon>
        <taxon>Dikarya</taxon>
        <taxon>Ascomycota</taxon>
        <taxon>Pezizomycotina</taxon>
        <taxon>Dothideomycetes</taxon>
        <taxon>Pleosporomycetidae</taxon>
        <taxon>Pleosporales</taxon>
        <taxon>Pleosporineae</taxon>
        <taxon>Phaeosphaeriaceae</taxon>
        <taxon>Setomelanomma</taxon>
    </lineage>
</organism>
<comment type="caution">
    <text evidence="2">The sequence shown here is derived from an EMBL/GenBank/DDBJ whole genome shotgun (WGS) entry which is preliminary data.</text>
</comment>
<sequence length="77" mass="8022">MKFSTILFTLFTSAAFALPVDDAVEDGVSIAAGCSGYHTGCGYAWAGKCEDVCSGHGGFLLMEQCSLARGRCCCKGK</sequence>
<keyword evidence="1" id="KW-0732">Signal</keyword>
<feature type="signal peptide" evidence="1">
    <location>
        <begin position="1"/>
        <end position="17"/>
    </location>
</feature>
<dbReference type="OrthoDB" id="3732650at2759"/>
<gene>
    <name evidence="2" type="ORF">EK21DRAFT_108236</name>
</gene>
<protein>
    <submittedName>
        <fullName evidence="2">Uncharacterized protein</fullName>
    </submittedName>
</protein>
<name>A0A9P4HFU8_9PLEO</name>
<reference evidence="2" key="1">
    <citation type="journal article" date="2020" name="Stud. Mycol.">
        <title>101 Dothideomycetes genomes: a test case for predicting lifestyles and emergence of pathogens.</title>
        <authorList>
            <person name="Haridas S."/>
            <person name="Albert R."/>
            <person name="Binder M."/>
            <person name="Bloem J."/>
            <person name="Labutti K."/>
            <person name="Salamov A."/>
            <person name="Andreopoulos B."/>
            <person name="Baker S."/>
            <person name="Barry K."/>
            <person name="Bills G."/>
            <person name="Bluhm B."/>
            <person name="Cannon C."/>
            <person name="Castanera R."/>
            <person name="Culley D."/>
            <person name="Daum C."/>
            <person name="Ezra D."/>
            <person name="Gonzalez J."/>
            <person name="Henrissat B."/>
            <person name="Kuo A."/>
            <person name="Liang C."/>
            <person name="Lipzen A."/>
            <person name="Lutzoni F."/>
            <person name="Magnuson J."/>
            <person name="Mondo S."/>
            <person name="Nolan M."/>
            <person name="Ohm R."/>
            <person name="Pangilinan J."/>
            <person name="Park H.-J."/>
            <person name="Ramirez L."/>
            <person name="Alfaro M."/>
            <person name="Sun H."/>
            <person name="Tritt A."/>
            <person name="Yoshinaga Y."/>
            <person name="Zwiers L.-H."/>
            <person name="Turgeon B."/>
            <person name="Goodwin S."/>
            <person name="Spatafora J."/>
            <person name="Crous P."/>
            <person name="Grigoriev I."/>
        </authorList>
    </citation>
    <scope>NUCLEOTIDE SEQUENCE</scope>
    <source>
        <strain evidence="2">CBS 110217</strain>
    </source>
</reference>
<accession>A0A9P4HFU8</accession>
<feature type="chain" id="PRO_5040412411" evidence="1">
    <location>
        <begin position="18"/>
        <end position="77"/>
    </location>
</feature>
<proteinExistence type="predicted"/>
<evidence type="ECO:0000313" key="2">
    <source>
        <dbReference type="EMBL" id="KAF2034195.1"/>
    </source>
</evidence>
<dbReference type="Proteomes" id="UP000799777">
    <property type="component" value="Unassembled WGS sequence"/>
</dbReference>
<dbReference type="AlphaFoldDB" id="A0A9P4HFU8"/>
<evidence type="ECO:0000256" key="1">
    <source>
        <dbReference type="SAM" id="SignalP"/>
    </source>
</evidence>
<dbReference type="EMBL" id="ML978162">
    <property type="protein sequence ID" value="KAF2034195.1"/>
    <property type="molecule type" value="Genomic_DNA"/>
</dbReference>
<keyword evidence="3" id="KW-1185">Reference proteome</keyword>